<evidence type="ECO:0000313" key="1">
    <source>
        <dbReference type="EMBL" id="UOQ50965.1"/>
    </source>
</evidence>
<dbReference type="NCBIfam" id="TIGR02646">
    <property type="entry name" value="retron system putative HNH endonuclease"/>
    <property type="match status" value="1"/>
</dbReference>
<dbReference type="RefSeq" id="WP_244714050.1">
    <property type="nucleotide sequence ID" value="NZ_CP095049.1"/>
</dbReference>
<dbReference type="Proteomes" id="UP000831785">
    <property type="component" value="Chromosome"/>
</dbReference>
<keyword evidence="2" id="KW-1185">Reference proteome</keyword>
<organism evidence="1 2">
    <name type="scientific">Hymenobacter cellulosivorans</name>
    <dbReference type="NCBI Taxonomy" id="2932249"/>
    <lineage>
        <taxon>Bacteria</taxon>
        <taxon>Pseudomonadati</taxon>
        <taxon>Bacteroidota</taxon>
        <taxon>Cytophagia</taxon>
        <taxon>Cytophagales</taxon>
        <taxon>Hymenobacteraceae</taxon>
        <taxon>Hymenobacter</taxon>
    </lineage>
</organism>
<sequence>MIKVTKSQPAPAILARRGTRHVRQLEKLQEANPAACQAPDNTILHSRDGIYNDTTVKDQLRKDQHKKCCYCESLFTATSYGDVEHFRPKAGYQQEWEGPLHKPGYYWLAYEWSNLFFSCQLCNQEYKGNYFPLRNQAARAQSHAEVLSLEQPLLLDPTQDDPEKHLTFVRDAIKGLDDRGEESIRAFGLDRPDLIKSRIEHLKGLRQMYMLGRFTFNLPLSNPEQEFLDALKLSVAEGREAAEEARQIWQEAALDSAEYAGMVRANFDYLPRH</sequence>
<gene>
    <name evidence="1" type="ORF">MUN80_14485</name>
</gene>
<reference evidence="1 2" key="1">
    <citation type="submission" date="2022-04" db="EMBL/GenBank/DDBJ databases">
        <title>Hymenobacter sp. isolated from the air.</title>
        <authorList>
            <person name="Won M."/>
            <person name="Lee C.-M."/>
            <person name="Woen H.-Y."/>
            <person name="Kwon S.-W."/>
        </authorList>
    </citation>
    <scope>NUCLEOTIDE SEQUENCE [LARGE SCALE GENOMIC DNA]</scope>
    <source>
        <strain evidence="2">5116 S-27</strain>
    </source>
</reference>
<accession>A0ABY4F2R9</accession>
<dbReference type="Gene3D" id="1.10.30.50">
    <property type="match status" value="1"/>
</dbReference>
<proteinExistence type="predicted"/>
<dbReference type="EMBL" id="CP095049">
    <property type="protein sequence ID" value="UOQ50965.1"/>
    <property type="molecule type" value="Genomic_DNA"/>
</dbReference>
<name>A0ABY4F2R9_9BACT</name>
<protein>
    <submittedName>
        <fullName evidence="1">TIGR02646 family protein</fullName>
    </submittedName>
</protein>
<dbReference type="InterPro" id="IPR013467">
    <property type="entry name" value="HNH78-like"/>
</dbReference>
<evidence type="ECO:0000313" key="2">
    <source>
        <dbReference type="Proteomes" id="UP000831785"/>
    </source>
</evidence>